<gene>
    <name evidence="2" type="ORF">A2T55_14215</name>
</gene>
<protein>
    <recommendedName>
        <fullName evidence="1">HTH marR-type domain-containing protein</fullName>
    </recommendedName>
</protein>
<sequence>MSDPVPEVPEINSGETPMWRVLDRYRELELQLAIFGQHLSARLGMRPVDLQCFNLVHRHEAVTTGELARMLALPPATTTGIIDRLVQQGWVVRERSETDRRTVVIRVDPTRLPELFAQLAPLGEELGAGLSGLDDAALETIAGLLDHAAEATRRAVGSQK</sequence>
<dbReference type="AlphaFoldDB" id="A0A142NPK6"/>
<dbReference type="Pfam" id="PF12802">
    <property type="entry name" value="MarR_2"/>
    <property type="match status" value="1"/>
</dbReference>
<evidence type="ECO:0000313" key="3">
    <source>
        <dbReference type="Proteomes" id="UP000075950"/>
    </source>
</evidence>
<organism evidence="2 3">
    <name type="scientific">Brevibacterium linens</name>
    <dbReference type="NCBI Taxonomy" id="1703"/>
    <lineage>
        <taxon>Bacteria</taxon>
        <taxon>Bacillati</taxon>
        <taxon>Actinomycetota</taxon>
        <taxon>Actinomycetes</taxon>
        <taxon>Micrococcales</taxon>
        <taxon>Brevibacteriaceae</taxon>
        <taxon>Brevibacterium</taxon>
    </lineage>
</organism>
<evidence type="ECO:0000313" key="2">
    <source>
        <dbReference type="EMBL" id="AMT94756.1"/>
    </source>
</evidence>
<accession>A0A142NPK6</accession>
<dbReference type="SUPFAM" id="SSF46785">
    <property type="entry name" value="Winged helix' DNA-binding domain"/>
    <property type="match status" value="1"/>
</dbReference>
<dbReference type="GO" id="GO:0006950">
    <property type="term" value="P:response to stress"/>
    <property type="evidence" value="ECO:0007669"/>
    <property type="project" value="TreeGrafter"/>
</dbReference>
<dbReference type="PANTHER" id="PTHR33164:SF43">
    <property type="entry name" value="HTH-TYPE TRANSCRIPTIONAL REPRESSOR YETL"/>
    <property type="match status" value="1"/>
</dbReference>
<reference evidence="3" key="1">
    <citation type="submission" date="2016-03" db="EMBL/GenBank/DDBJ databases">
        <authorList>
            <person name="Ploux O."/>
        </authorList>
    </citation>
    <scope>NUCLEOTIDE SEQUENCE [LARGE SCALE GENOMIC DNA]</scope>
    <source>
        <strain evidence="3">BS258</strain>
    </source>
</reference>
<dbReference type="InterPro" id="IPR036388">
    <property type="entry name" value="WH-like_DNA-bd_sf"/>
</dbReference>
<feature type="domain" description="HTH marR-type" evidence="1">
    <location>
        <begin position="15"/>
        <end position="150"/>
    </location>
</feature>
<dbReference type="RefSeq" id="WP_062862321.1">
    <property type="nucleotide sequence ID" value="NZ_CP014869.1"/>
</dbReference>
<dbReference type="Proteomes" id="UP000075950">
    <property type="component" value="Chromosome"/>
</dbReference>
<dbReference type="Gene3D" id="1.10.10.10">
    <property type="entry name" value="Winged helix-like DNA-binding domain superfamily/Winged helix DNA-binding domain"/>
    <property type="match status" value="1"/>
</dbReference>
<evidence type="ECO:0000259" key="1">
    <source>
        <dbReference type="PROSITE" id="PS50995"/>
    </source>
</evidence>
<dbReference type="GO" id="GO:0003700">
    <property type="term" value="F:DNA-binding transcription factor activity"/>
    <property type="evidence" value="ECO:0007669"/>
    <property type="project" value="InterPro"/>
</dbReference>
<proteinExistence type="predicted"/>
<dbReference type="PROSITE" id="PS50995">
    <property type="entry name" value="HTH_MARR_2"/>
    <property type="match status" value="1"/>
</dbReference>
<dbReference type="InterPro" id="IPR000835">
    <property type="entry name" value="HTH_MarR-typ"/>
</dbReference>
<dbReference type="KEGG" id="bly:A2T55_14215"/>
<dbReference type="InterPro" id="IPR039422">
    <property type="entry name" value="MarR/SlyA-like"/>
</dbReference>
<dbReference type="PANTHER" id="PTHR33164">
    <property type="entry name" value="TRANSCRIPTIONAL REGULATOR, MARR FAMILY"/>
    <property type="match status" value="1"/>
</dbReference>
<dbReference type="InterPro" id="IPR036390">
    <property type="entry name" value="WH_DNA-bd_sf"/>
</dbReference>
<dbReference type="EMBL" id="CP014869">
    <property type="protein sequence ID" value="AMT94756.1"/>
    <property type="molecule type" value="Genomic_DNA"/>
</dbReference>
<dbReference type="SMART" id="SM00347">
    <property type="entry name" value="HTH_MARR"/>
    <property type="match status" value="1"/>
</dbReference>
<name>A0A142NPK6_BRELN</name>